<dbReference type="Proteomes" id="UP000092460">
    <property type="component" value="Unassembled WGS sequence"/>
</dbReference>
<dbReference type="SMART" id="SM01265">
    <property type="entry name" value="Mab-21"/>
    <property type="match status" value="1"/>
</dbReference>
<dbReference type="GO" id="GO:0043022">
    <property type="term" value="F:ribosome binding"/>
    <property type="evidence" value="ECO:0007669"/>
    <property type="project" value="TreeGrafter"/>
</dbReference>
<evidence type="ECO:0000259" key="4">
    <source>
        <dbReference type="Pfam" id="PF20266"/>
    </source>
</evidence>
<dbReference type="Pfam" id="PF03281">
    <property type="entry name" value="Mab-21"/>
    <property type="match status" value="1"/>
</dbReference>
<dbReference type="PANTHER" id="PTHR13333">
    <property type="entry name" value="M-AAA PROTEASE-INTERACTING PROTEIN 1, MITOCHONDRIAL"/>
    <property type="match status" value="1"/>
</dbReference>
<dbReference type="STRING" id="67801.A0A1B0BQV8"/>
<organism evidence="5 6">
    <name type="scientific">Glossina palpalis gambiensis</name>
    <dbReference type="NCBI Taxonomy" id="67801"/>
    <lineage>
        <taxon>Eukaryota</taxon>
        <taxon>Metazoa</taxon>
        <taxon>Ecdysozoa</taxon>
        <taxon>Arthropoda</taxon>
        <taxon>Hexapoda</taxon>
        <taxon>Insecta</taxon>
        <taxon>Pterygota</taxon>
        <taxon>Neoptera</taxon>
        <taxon>Endopterygota</taxon>
        <taxon>Diptera</taxon>
        <taxon>Brachycera</taxon>
        <taxon>Muscomorpha</taxon>
        <taxon>Hippoboscoidea</taxon>
        <taxon>Glossinidae</taxon>
        <taxon>Glossina</taxon>
    </lineage>
</organism>
<evidence type="ECO:0000313" key="5">
    <source>
        <dbReference type="EnsemblMetazoa" id="GPPI037763-PA"/>
    </source>
</evidence>
<reference evidence="5" key="2">
    <citation type="submission" date="2020-05" db="UniProtKB">
        <authorList>
            <consortium name="EnsemblMetazoa"/>
        </authorList>
    </citation>
    <scope>IDENTIFICATION</scope>
    <source>
        <strain evidence="5">IAEA</strain>
    </source>
</reference>
<dbReference type="EMBL" id="JXJN01018834">
    <property type="status" value="NOT_ANNOTATED_CDS"/>
    <property type="molecule type" value="Genomic_DNA"/>
</dbReference>
<dbReference type="Gene3D" id="1.10.1410.40">
    <property type="match status" value="1"/>
</dbReference>
<proteinExistence type="inferred from homology"/>
<sequence length="623" mass="73914">MKNLEEILNDINKYINIDKDRQKYASNFVTLRDTIFNKLRKREPFGSIFKGFQLGGSYGDNLKVTKPNEYDLVFHIRFPDNNLISVRKDNDLPGNVHIDLTKVMEKIRKEKQNEVIYKHLLRWVNEKNYLIINKLQSYFFSCFTKVMQELDYRININNEVFKLRYTRAGPAHTVEVTGDVDFNYSVDFVPGILLEEKQSILPGVGQWEAIPKPLFLGPKDYTSFRASYYREEHKLIDNKHNLKNALRMLKKFRDAHQNMLKMKSYFIKTLFLWKVKEENYTSYWRKSLSLILIDMFKEMEKSFNQRNLPFFWDSRLNLYQAYSANVLVEMFKCVQSARETLEKANVELTIPLEPRVYRIFSESNGGFVHEKILTNTSNSLIIDHNLHNTYLQYGDISPKPVREEEKKERIQPPPPNPDPSNERTLPRLMNFPETMWPSMFNSMRNWVLVYGIIRPYFDKEFYLKEFIRGARKAMQVVSVKLMHSDFSGLNNLVTDEALAELKPVIQKLSVSQRRQLEVQESDVYLTFPYQVGIMFDESSGRKIQKRWVEITMVFHILRGLHEIRESGEEIPWNMGTMPEYQDKVFVCNYRFIKEFTSGHESDWTINVVNHFKPLDLINEMKRV</sequence>
<evidence type="ECO:0000256" key="1">
    <source>
        <dbReference type="ARBA" id="ARBA00008307"/>
    </source>
</evidence>
<evidence type="ECO:0000313" key="6">
    <source>
        <dbReference type="Proteomes" id="UP000092460"/>
    </source>
</evidence>
<evidence type="ECO:0000259" key="3">
    <source>
        <dbReference type="Pfam" id="PF03281"/>
    </source>
</evidence>
<keyword evidence="6" id="KW-1185">Reference proteome</keyword>
<reference evidence="6" key="1">
    <citation type="submission" date="2015-01" db="EMBL/GenBank/DDBJ databases">
        <authorList>
            <person name="Aksoy S."/>
            <person name="Warren W."/>
            <person name="Wilson R.K."/>
        </authorList>
    </citation>
    <scope>NUCLEOTIDE SEQUENCE [LARGE SCALE GENOMIC DNA]</scope>
    <source>
        <strain evidence="6">IAEA</strain>
    </source>
</reference>
<feature type="compositionally biased region" description="Basic and acidic residues" evidence="2">
    <location>
        <begin position="401"/>
        <end position="410"/>
    </location>
</feature>
<evidence type="ECO:0000256" key="2">
    <source>
        <dbReference type="SAM" id="MobiDB-lite"/>
    </source>
</evidence>
<comment type="similarity">
    <text evidence="1">Belongs to the mab-21 family.</text>
</comment>
<name>A0A1B0BQV8_9MUSC</name>
<protein>
    <submittedName>
        <fullName evidence="5">Uncharacterized protein</fullName>
    </submittedName>
</protein>
<dbReference type="VEuPathDB" id="VectorBase:GPPI037763"/>
<dbReference type="EnsemblMetazoa" id="GPPI037763-RA">
    <property type="protein sequence ID" value="GPPI037763-PA"/>
    <property type="gene ID" value="GPPI037763"/>
</dbReference>
<feature type="region of interest" description="Disordered" evidence="2">
    <location>
        <begin position="401"/>
        <end position="424"/>
    </location>
</feature>
<dbReference type="Gene3D" id="3.30.460.90">
    <property type="match status" value="1"/>
</dbReference>
<dbReference type="GO" id="GO:0005743">
    <property type="term" value="C:mitochondrial inner membrane"/>
    <property type="evidence" value="ECO:0007669"/>
    <property type="project" value="TreeGrafter"/>
</dbReference>
<dbReference type="InterPro" id="IPR046906">
    <property type="entry name" value="Mab-21_HhH/H2TH-like"/>
</dbReference>
<feature type="domain" description="Mab-21-like nucleotidyltransferase" evidence="3">
    <location>
        <begin position="58"/>
        <end position="238"/>
    </location>
</feature>
<dbReference type="InterPro" id="IPR024810">
    <property type="entry name" value="MAB21L/cGLR"/>
</dbReference>
<dbReference type="InterPro" id="IPR046903">
    <property type="entry name" value="Mab-21-like_nuc_Trfase"/>
</dbReference>
<dbReference type="PANTHER" id="PTHR13333:SF5">
    <property type="entry name" value="M-AAA PROTEASE-INTERACTING PROTEIN 1, MITOCHONDRIAL"/>
    <property type="match status" value="1"/>
</dbReference>
<dbReference type="AlphaFoldDB" id="A0A1B0BQV8"/>
<feature type="domain" description="Mab-21-like HhH/H2TH-like" evidence="4">
    <location>
        <begin position="242"/>
        <end position="335"/>
    </location>
</feature>
<dbReference type="GO" id="GO:0032979">
    <property type="term" value="P:protein insertion into mitochondrial inner membrane from matrix"/>
    <property type="evidence" value="ECO:0007669"/>
    <property type="project" value="TreeGrafter"/>
</dbReference>
<dbReference type="Pfam" id="PF20266">
    <property type="entry name" value="Mab-21_C"/>
    <property type="match status" value="1"/>
</dbReference>
<accession>A0A1B0BQV8</accession>